<reference evidence="1" key="1">
    <citation type="submission" date="2022-12" db="EMBL/GenBank/DDBJ databases">
        <authorList>
            <person name="Petersen C."/>
        </authorList>
    </citation>
    <scope>NUCLEOTIDE SEQUENCE</scope>
    <source>
        <strain evidence="1">IBT 29495</strain>
    </source>
</reference>
<protein>
    <submittedName>
        <fullName evidence="1">Uncharacterized protein</fullName>
    </submittedName>
</protein>
<dbReference type="OrthoDB" id="7464126at2759"/>
<evidence type="ECO:0000313" key="2">
    <source>
        <dbReference type="Proteomes" id="UP001149954"/>
    </source>
</evidence>
<accession>A0A9W9XQ40</accession>
<comment type="caution">
    <text evidence="1">The sequence shown here is derived from an EMBL/GenBank/DDBJ whole genome shotgun (WGS) entry which is preliminary data.</text>
</comment>
<evidence type="ECO:0000313" key="1">
    <source>
        <dbReference type="EMBL" id="KAJ5497118.1"/>
    </source>
</evidence>
<dbReference type="EMBL" id="JAPWDS010000005">
    <property type="protein sequence ID" value="KAJ5497118.1"/>
    <property type="molecule type" value="Genomic_DNA"/>
</dbReference>
<dbReference type="Proteomes" id="UP001149954">
    <property type="component" value="Unassembled WGS sequence"/>
</dbReference>
<name>A0A9W9XQ40_9EURO</name>
<keyword evidence="2" id="KW-1185">Reference proteome</keyword>
<dbReference type="AlphaFoldDB" id="A0A9W9XQ40"/>
<sequence>MSTESSFSSGWLWQNALDELNPDIKASLADIINDPKVDVVTVVCLKKQWKVEFRGKTIVLRDLFDKIIA</sequence>
<reference evidence="1" key="2">
    <citation type="journal article" date="2023" name="IMA Fungus">
        <title>Comparative genomic study of the Penicillium genus elucidates a diverse pangenome and 15 lateral gene transfer events.</title>
        <authorList>
            <person name="Petersen C."/>
            <person name="Sorensen T."/>
            <person name="Nielsen M.R."/>
            <person name="Sondergaard T.E."/>
            <person name="Sorensen J.L."/>
            <person name="Fitzpatrick D.A."/>
            <person name="Frisvad J.C."/>
            <person name="Nielsen K.L."/>
        </authorList>
    </citation>
    <scope>NUCLEOTIDE SEQUENCE</scope>
    <source>
        <strain evidence="1">IBT 29495</strain>
    </source>
</reference>
<proteinExistence type="predicted"/>
<gene>
    <name evidence="1" type="ORF">N7463_009105</name>
</gene>
<organism evidence="1 2">
    <name type="scientific">Penicillium fimorum</name>
    <dbReference type="NCBI Taxonomy" id="1882269"/>
    <lineage>
        <taxon>Eukaryota</taxon>
        <taxon>Fungi</taxon>
        <taxon>Dikarya</taxon>
        <taxon>Ascomycota</taxon>
        <taxon>Pezizomycotina</taxon>
        <taxon>Eurotiomycetes</taxon>
        <taxon>Eurotiomycetidae</taxon>
        <taxon>Eurotiales</taxon>
        <taxon>Aspergillaceae</taxon>
        <taxon>Penicillium</taxon>
    </lineage>
</organism>